<dbReference type="Proteomes" id="UP000317650">
    <property type="component" value="Chromosome 8"/>
</dbReference>
<proteinExistence type="predicted"/>
<protein>
    <submittedName>
        <fullName evidence="2">Uncharacterized protein</fullName>
    </submittedName>
</protein>
<sequence>MLPSTFQNPNARHHLPRTILANQWLYDYRNFTCQNTLKTPVTISSACQSTASTWRRSSRTKHSTWCSYNYWWFLDLIDDSNIPARPQPGGKQFFPDTSASSAGADTSSTLEPRQSLPVQAMEMSNVSDPDRIPSSVFTRTKSTTQKDWSVASNESLFSIHVGNSSLSRDHVIGPVEHLPMSTDSGLNRAGIDAEQISLELTAAAAANAVATKDVLPEHAEEHAKKEQHSAEGPTLPANSLYRSDESFAFPMYDHYSCT</sequence>
<feature type="region of interest" description="Disordered" evidence="1">
    <location>
        <begin position="86"/>
        <end position="116"/>
    </location>
</feature>
<dbReference type="EMBL" id="PYDT01000002">
    <property type="protein sequence ID" value="THU68889.1"/>
    <property type="molecule type" value="Genomic_DNA"/>
</dbReference>
<feature type="compositionally biased region" description="Low complexity" evidence="1">
    <location>
        <begin position="96"/>
        <end position="109"/>
    </location>
</feature>
<dbReference type="PANTHER" id="PTHR33673:SF36">
    <property type="entry name" value="MYB-LIKE PROTEIN Q"/>
    <property type="match status" value="1"/>
</dbReference>
<organism evidence="2 3">
    <name type="scientific">Musa balbisiana</name>
    <name type="common">Banana</name>
    <dbReference type="NCBI Taxonomy" id="52838"/>
    <lineage>
        <taxon>Eukaryota</taxon>
        <taxon>Viridiplantae</taxon>
        <taxon>Streptophyta</taxon>
        <taxon>Embryophyta</taxon>
        <taxon>Tracheophyta</taxon>
        <taxon>Spermatophyta</taxon>
        <taxon>Magnoliopsida</taxon>
        <taxon>Liliopsida</taxon>
        <taxon>Zingiberales</taxon>
        <taxon>Musaceae</taxon>
        <taxon>Musa</taxon>
    </lineage>
</organism>
<gene>
    <name evidence="2" type="ORF">C4D60_Mb08t08610</name>
</gene>
<name>A0A4S8K2D6_MUSBA</name>
<dbReference type="PANTHER" id="PTHR33673">
    <property type="entry name" value="SUPPRESSOR SRP40-LIKE PROTEIN"/>
    <property type="match status" value="1"/>
</dbReference>
<accession>A0A4S8K2D6</accession>
<keyword evidence="3" id="KW-1185">Reference proteome</keyword>
<feature type="compositionally biased region" description="Basic and acidic residues" evidence="1">
    <location>
        <begin position="218"/>
        <end position="229"/>
    </location>
</feature>
<feature type="region of interest" description="Disordered" evidence="1">
    <location>
        <begin position="218"/>
        <end position="237"/>
    </location>
</feature>
<dbReference type="AlphaFoldDB" id="A0A4S8K2D6"/>
<reference evidence="2 3" key="1">
    <citation type="journal article" date="2019" name="Nat. Plants">
        <title>Genome sequencing of Musa balbisiana reveals subgenome evolution and function divergence in polyploid bananas.</title>
        <authorList>
            <person name="Yao X."/>
        </authorList>
    </citation>
    <scope>NUCLEOTIDE SEQUENCE [LARGE SCALE GENOMIC DNA]</scope>
    <source>
        <strain evidence="3">cv. DH-PKW</strain>
        <tissue evidence="2">Leaves</tissue>
    </source>
</reference>
<evidence type="ECO:0000256" key="1">
    <source>
        <dbReference type="SAM" id="MobiDB-lite"/>
    </source>
</evidence>
<evidence type="ECO:0000313" key="3">
    <source>
        <dbReference type="Proteomes" id="UP000317650"/>
    </source>
</evidence>
<comment type="caution">
    <text evidence="2">The sequence shown here is derived from an EMBL/GenBank/DDBJ whole genome shotgun (WGS) entry which is preliminary data.</text>
</comment>
<evidence type="ECO:0000313" key="2">
    <source>
        <dbReference type="EMBL" id="THU68889.1"/>
    </source>
</evidence>